<evidence type="ECO:0000256" key="6">
    <source>
        <dbReference type="PROSITE-ProRule" id="PRU00723"/>
    </source>
</evidence>
<dbReference type="InterPro" id="IPR012340">
    <property type="entry name" value="NA-bd_OB-fold"/>
</dbReference>
<dbReference type="PROSITE" id="PS50103">
    <property type="entry name" value="ZF_C3H1"/>
    <property type="match status" value="1"/>
</dbReference>
<dbReference type="CDD" id="cd18808">
    <property type="entry name" value="SF1_C_Upf1"/>
    <property type="match status" value="2"/>
</dbReference>
<evidence type="ECO:0000313" key="9">
    <source>
        <dbReference type="EMBL" id="NXE82705.1"/>
    </source>
</evidence>
<keyword evidence="3" id="KW-0378">Hydrolase</keyword>
<dbReference type="EMBL" id="VWPP01000641">
    <property type="protein sequence ID" value="NXE82705.1"/>
    <property type="molecule type" value="Genomic_DNA"/>
</dbReference>
<keyword evidence="6" id="KW-0862">Zinc</keyword>
<dbReference type="InterPro" id="IPR047187">
    <property type="entry name" value="SF1_C_Upf1"/>
</dbReference>
<sequence>MPKANGPAVPLGGLQKHLELRLVCSKCSIKENEITYQLREVEHKCMYEILLARCRSHQSTAWRKVFRRPGFPNPTSYAVCRYYVVGLGCRKHRSQCTFAWSPEEAMVWNFEREQELERRELKAAVLQAQLGGCSAAARRPAASAAGEIASEFGGQFQEICKHCFFGCPQRISVGGQGRLCKSHRTWDPLLVHVVSDSRRKQQYTAIRPCPEFMPTFSYCKFVSRGQPCKHTPQRCRYAHSDVEMAIWEAESEHGLVRADLLPPAGPCSTNSEPEAPAPVHFYCRVCLVTFSSQESFESHCSSVEHVQMLSADTSVQWVYRAPPLGVTKFSLCRRAEVCEMGGSCTKAHSAEELQEWIQRVKVAVKKKKQALKEGLLSYQDRLINEYRTCSNEVLIMAEQVEGVRVVCEQPLHVQSEDRRMKYRWKFRVSSQMPLQHVALLKREPGVSFYLSGNGLARGLHYLRGEHVAIVSSSPPTMLVEVCMECCTLGVFEQWVVFDFGRRPVLVQKIKVKVGRQETPQHVPGSREGSHLVNFVRWDRGNRIIVPSVPRTSEDVDLLAKYKPPALALDYQREGGATIPITRLNYRERMHSFLFREEEAEQGLIAKLNLQVVISLTSMLQTLSMGMKVALPGELFAEVPTPYNLSPDTDEGYLLSRSVPTAFLALDPPVDNRVYEVSVEHKATTEKTIWLQIPKRCCSELKFNPSTSHKVEIQFQIDQLLFRRWHQAVDCLLDEKLVLPDAASCSIPYALGSPRKGNSKQKLAISFITGRATSSRQVPPLLIYGPFGTGKTFTLAMATMEILKQADTRVLICTHTNSAADIYIREYFHTYVTNGHPWAVPLRIISTDRPINLTDPVTQVYCCLSPDQRSFRHPTQAEIDRHRIIITTSMLSRNLKVARGYFTHIMIDEAAQMLECEALVPLSYATLETRIVLAGDHMQITPKLFCVGDGQSADHTLLNRLFQFYQKERHEVALKSRIIFNENYRSTAGIIEFVSKHFYIGKGNAIQASGNIPPHPDIYPLMFCHVPGVAERDMSMISWHNASEIIQVIEKVKEIYQRWPDEWGVRDLKRICVVSHGMQVSATRQELRKKQLQDVVVENYENLPGREFRVIIISTVHTSKSLRISASHHFEFFNEARVLNTIMTRAQSLVVAVGDAVALCSHGQCSKVWKRFIQQCIEKGSVFPENLTMAQIKQAACDKESWSRRSPEGDEEDSDTDSRSSEAESMNPDDPILQELLDESKNVLVTVSEEGLLNVKSEASNQWEGRQEYFSFSPQVMQEYLHMHPKMYKRCELIKERFDRASAFTLNDSPAMTIQIKGRVHCGTAFTGDEVLVEILQSGMADSGSHHPQGKVVGILKRAERERTFICMMDEFDPRVMIPIDSTVTKIFVPGLKEKPNVIPIRRLVNGKYRVVSCEKISQKMRRCQFFCVQVISWREGFYYPLGIITEIRRAALTLEEGLKILDLEYGLDKKYPDAVTKESAKYTSSSKLNLTEEKLKDCRSYPTFTVDPQGARDLDDAISVRDLGRHYEIGIHIADVAGMIPKGSALDLEAKKRGVTYYAPNQEPRCMFPPHISQDVCSLLPQEDRRVISLFVTIEKETDEMLKEVFTISVIRSDRQLSYEEAELCIKDHYGGPAAALRFDTLEDCIAVAYHFSRIHRKFRLQDDCFYGQLDEESSPGNRGSHQMIEELMIMFNSFVAEFLTNQEDTRNVTPLRCQCEPSPQQLALMKIKYSHILPLSIHLSHHLGEVPPGHDASKNVEFSLLSPIWEHLQSAANARDFQKMLDLIVTDEIHPKLAPVALEFRALLGRSYFSRSNSTVQSKVGHYSLHVDSYTWASSPIRRYVDIVLQRHLHSVLRKKPVVYSSDDIEFLCLDFNKKNSQLATYEKRARCLQMATQLKAQVLQKVAFIVAIGVADKHFKALFPLNKESLLDPQVINYKYLQLTEQPMVIQQRNSVKLMWKRRVYSVEKMKEHGLREGPLCDRSVALFSTQTWQNVLAAVKSEDFEKAASLLRKNKELCQRPMGWVRKSQCSHYVEISLELSPGDTLQLQLTTDVYRGFLVPFVQLWCVAPGFDICLQHTEKPIDCFSAYATLPSKDKYKHTTEYNKVWMPMSAMESASCAVAENDSIVLHDVKITWAKQRTSKEQLQGSFLLNKKFLEECSIEVDFNYCYLCIRLGGLKLGSLQSDEECLSHGLQNLSLVNKGRSESKLVVDPDTYTWVAHGVTEEFSDDEKSDRTSHQTMNFYIHYMSMENIPVEILQASARFTVELIPKLLPDVRKEKAIWKLKNASELAKSIALGHEPPKKVTTSKILQQKFFDLPGSHRKLNQSQNQAIRNALRKSFTLIQGPPGTGKTVVGTHIVYWFHKLNEESVEKEQTPSSEEEKPKGRKCILYCGPSNKSVDVVAEMLLKMRNVKPLRVYGEAIETMEYPYPGSNRHLYRKALRDSKPKHELSKIILHHRIRRPPNPFWQDICNFDARVKKGEQITEEETKEYKNQLSSARAYELARHDVILCTCSAASATPLEHLNVKQIIIDECAMSTEPETLIPLVSHRRAEKVVLLGDHKQLRPVVNNDFCKSLGMETSLFERYRSQAWMLDMQYRMHKSICEFPSQEFYETRLKTCPQLLHQASVFYHKDNGCCPIIFGHVEGKEQSLMISTEEGNENSKANPEEAEQAVRLAKQLTLDGTILPESIAVLSPYNAQVSEIKKSLLKEGISRVTVCTIMKSQGSEWRYVILSTVRSCPRSEVDMKPTKSWQKKYLGFVTDPNQVNVGITRAQAGLCILGNRYLLECNPLWRRLLQHYRQRNCYAAAQGVLVRRTPAFHQ</sequence>
<dbReference type="SMART" id="SM00955">
    <property type="entry name" value="RNB"/>
    <property type="match status" value="1"/>
</dbReference>
<evidence type="ECO:0000256" key="4">
    <source>
        <dbReference type="ARBA" id="ARBA00022806"/>
    </source>
</evidence>
<dbReference type="Pfam" id="PF25049">
    <property type="entry name" value="OB_HELZ2"/>
    <property type="match status" value="1"/>
</dbReference>
<name>A0A7K8PTJ0_COCCO</name>
<dbReference type="GO" id="GO:0005524">
    <property type="term" value="F:ATP binding"/>
    <property type="evidence" value="ECO:0007669"/>
    <property type="project" value="UniProtKB-KW"/>
</dbReference>
<dbReference type="Pfam" id="PF13086">
    <property type="entry name" value="AAA_11"/>
    <property type="match status" value="3"/>
</dbReference>
<evidence type="ECO:0000256" key="3">
    <source>
        <dbReference type="ARBA" id="ARBA00022801"/>
    </source>
</evidence>
<dbReference type="SUPFAM" id="SSF52540">
    <property type="entry name" value="P-loop containing nucleoside triphosphate hydrolases"/>
    <property type="match status" value="2"/>
</dbReference>
<dbReference type="GO" id="GO:0043139">
    <property type="term" value="F:5'-3' DNA helicase activity"/>
    <property type="evidence" value="ECO:0007669"/>
    <property type="project" value="TreeGrafter"/>
</dbReference>
<dbReference type="Gene3D" id="3.40.50.300">
    <property type="entry name" value="P-loop containing nucleotide triphosphate hydrolases"/>
    <property type="match status" value="4"/>
</dbReference>
<dbReference type="InterPro" id="IPR000571">
    <property type="entry name" value="Znf_CCCH"/>
</dbReference>
<feature type="non-terminal residue" evidence="9">
    <location>
        <position position="2821"/>
    </location>
</feature>
<dbReference type="PROSITE" id="PS00028">
    <property type="entry name" value="ZINC_FINGER_C2H2_1"/>
    <property type="match status" value="1"/>
</dbReference>
<dbReference type="PANTHER" id="PTHR43788">
    <property type="entry name" value="DNA2/NAM7 HELICASE FAMILY MEMBER"/>
    <property type="match status" value="1"/>
</dbReference>
<keyword evidence="6" id="KW-0863">Zinc-finger</keyword>
<gene>
    <name evidence="9" type="primary">Helz2</name>
    <name evidence="9" type="ORF">COCCOC_R13756</name>
</gene>
<dbReference type="GO" id="GO:0004540">
    <property type="term" value="F:RNA nuclease activity"/>
    <property type="evidence" value="ECO:0007669"/>
    <property type="project" value="InterPro"/>
</dbReference>
<dbReference type="FunFam" id="3.40.50.300:FF:001803">
    <property type="entry name" value="Helicase with zinc finger 2"/>
    <property type="match status" value="1"/>
</dbReference>
<dbReference type="InterPro" id="IPR041677">
    <property type="entry name" value="DNA2/NAM7_AAA_11"/>
</dbReference>
<organism evidence="9 10">
    <name type="scientific">Cochlearius cochlearius</name>
    <name type="common">Boat-billed heron</name>
    <dbReference type="NCBI Taxonomy" id="110676"/>
    <lineage>
        <taxon>Eukaryota</taxon>
        <taxon>Metazoa</taxon>
        <taxon>Chordata</taxon>
        <taxon>Craniata</taxon>
        <taxon>Vertebrata</taxon>
        <taxon>Euteleostomi</taxon>
        <taxon>Archelosauria</taxon>
        <taxon>Archosauria</taxon>
        <taxon>Dinosauria</taxon>
        <taxon>Saurischia</taxon>
        <taxon>Theropoda</taxon>
        <taxon>Coelurosauria</taxon>
        <taxon>Aves</taxon>
        <taxon>Neognathae</taxon>
        <taxon>Neoaves</taxon>
        <taxon>Aequornithes</taxon>
        <taxon>Pelecaniformes</taxon>
        <taxon>Ardeidae</taxon>
        <taxon>Cochlearius</taxon>
    </lineage>
</organism>
<dbReference type="InterPro" id="IPR001900">
    <property type="entry name" value="RNase_II/R"/>
</dbReference>
<comment type="similarity">
    <text evidence="1">Belongs to the DNA2/NAM7 helicase family.</text>
</comment>
<dbReference type="Pfam" id="PF13087">
    <property type="entry name" value="AAA_12"/>
    <property type="match status" value="2"/>
</dbReference>
<dbReference type="GO" id="GO:0003723">
    <property type="term" value="F:RNA binding"/>
    <property type="evidence" value="ECO:0007669"/>
    <property type="project" value="InterPro"/>
</dbReference>
<keyword evidence="2" id="KW-0547">Nucleotide-binding</keyword>
<comment type="caution">
    <text evidence="9">The sequence shown here is derived from an EMBL/GenBank/DDBJ whole genome shotgun (WGS) entry which is preliminary data.</text>
</comment>
<evidence type="ECO:0000256" key="2">
    <source>
        <dbReference type="ARBA" id="ARBA00022741"/>
    </source>
</evidence>
<feature type="domain" description="C3H1-type" evidence="8">
    <location>
        <begin position="213"/>
        <end position="242"/>
    </location>
</feature>
<keyword evidence="5" id="KW-0067">ATP-binding</keyword>
<evidence type="ECO:0000256" key="5">
    <source>
        <dbReference type="ARBA" id="ARBA00022840"/>
    </source>
</evidence>
<feature type="zinc finger region" description="C3H1-type" evidence="6">
    <location>
        <begin position="213"/>
        <end position="242"/>
    </location>
</feature>
<evidence type="ECO:0000313" key="10">
    <source>
        <dbReference type="Proteomes" id="UP000525205"/>
    </source>
</evidence>
<dbReference type="SUPFAM" id="SSF50249">
    <property type="entry name" value="Nucleic acid-binding proteins"/>
    <property type="match status" value="2"/>
</dbReference>
<feature type="compositionally biased region" description="Basic and acidic residues" evidence="7">
    <location>
        <begin position="1198"/>
        <end position="1207"/>
    </location>
</feature>
<dbReference type="InterPro" id="IPR041679">
    <property type="entry name" value="DNA2/NAM7-like_C"/>
</dbReference>
<protein>
    <submittedName>
        <fullName evidence="9">HELZ2 Helicase</fullName>
    </submittedName>
</protein>
<evidence type="ECO:0000256" key="7">
    <source>
        <dbReference type="SAM" id="MobiDB-lite"/>
    </source>
</evidence>
<feature type="non-terminal residue" evidence="9">
    <location>
        <position position="1"/>
    </location>
</feature>
<accession>A0A7K8PTJ0</accession>
<evidence type="ECO:0000259" key="8">
    <source>
        <dbReference type="PROSITE" id="PS50103"/>
    </source>
</evidence>
<dbReference type="Pfam" id="PF00773">
    <property type="entry name" value="RNB"/>
    <property type="match status" value="1"/>
</dbReference>
<keyword evidence="6" id="KW-0479">Metal-binding</keyword>
<proteinExistence type="inferred from homology"/>
<dbReference type="InterPro" id="IPR050534">
    <property type="entry name" value="Coronavir_polyprotein_1ab"/>
</dbReference>
<dbReference type="Proteomes" id="UP000525205">
    <property type="component" value="Unassembled WGS sequence"/>
</dbReference>
<keyword evidence="10" id="KW-1185">Reference proteome</keyword>
<dbReference type="GO" id="GO:0008270">
    <property type="term" value="F:zinc ion binding"/>
    <property type="evidence" value="ECO:0007669"/>
    <property type="project" value="UniProtKB-KW"/>
</dbReference>
<evidence type="ECO:0000256" key="1">
    <source>
        <dbReference type="ARBA" id="ARBA00007913"/>
    </source>
</evidence>
<feature type="region of interest" description="Disordered" evidence="7">
    <location>
        <begin position="1198"/>
        <end position="1228"/>
    </location>
</feature>
<dbReference type="InterPro" id="IPR056787">
    <property type="entry name" value="OB_HELZ2"/>
</dbReference>
<dbReference type="PANTHER" id="PTHR43788:SF16">
    <property type="entry name" value="HELICASE WITH ZINC FINGER 2"/>
    <property type="match status" value="1"/>
</dbReference>
<keyword evidence="4 9" id="KW-0347">Helicase</keyword>
<reference evidence="9 10" key="1">
    <citation type="submission" date="2019-09" db="EMBL/GenBank/DDBJ databases">
        <title>Bird 10,000 Genomes (B10K) Project - Family phase.</title>
        <authorList>
            <person name="Zhang G."/>
        </authorList>
    </citation>
    <scope>NUCLEOTIDE SEQUENCE [LARGE SCALE GENOMIC DNA]</scope>
    <source>
        <strain evidence="9">B10K-CU-031-03</strain>
        <tissue evidence="9">Muscle</tissue>
    </source>
</reference>
<dbReference type="FunFam" id="3.40.50.300:FF:001313">
    <property type="entry name" value="Helicase with zinc finger domain 2"/>
    <property type="match status" value="1"/>
</dbReference>
<dbReference type="InterPro" id="IPR013087">
    <property type="entry name" value="Znf_C2H2_type"/>
</dbReference>
<dbReference type="FunFam" id="3.40.50.300:FF:001373">
    <property type="entry name" value="Helicase with zinc finger domain 2"/>
    <property type="match status" value="1"/>
</dbReference>
<dbReference type="InterPro" id="IPR027417">
    <property type="entry name" value="P-loop_NTPase"/>
</dbReference>
<dbReference type="CDD" id="cd18040">
    <property type="entry name" value="DEXXc_HELZ2-C"/>
    <property type="match status" value="1"/>
</dbReference>
<dbReference type="GO" id="GO:0016787">
    <property type="term" value="F:hydrolase activity"/>
    <property type="evidence" value="ECO:0007669"/>
    <property type="project" value="UniProtKB-KW"/>
</dbReference>